<sequence>MLNPLELVANLIKTGLDKFVGDKMDEVDRKQLESDMIQFVSTQAFQQNSDFRKFIVEYEGAAKDVPKLIVYFRSLIRPIFTCLVGYLDFLYFTSATMTGDQADLLKAVNIIVLTFWFGERAITNSGIIDKLLSRKES</sequence>
<gene>
    <name evidence="1" type="ORF">LCGC14_1224000</name>
</gene>
<accession>A0A0F9PEW7</accession>
<protein>
    <submittedName>
        <fullName evidence="1">Uncharacterized protein</fullName>
    </submittedName>
</protein>
<proteinExistence type="predicted"/>
<reference evidence="1" key="1">
    <citation type="journal article" date="2015" name="Nature">
        <title>Complex archaea that bridge the gap between prokaryotes and eukaryotes.</title>
        <authorList>
            <person name="Spang A."/>
            <person name="Saw J.H."/>
            <person name="Jorgensen S.L."/>
            <person name="Zaremba-Niedzwiedzka K."/>
            <person name="Martijn J."/>
            <person name="Lind A.E."/>
            <person name="van Eijk R."/>
            <person name="Schleper C."/>
            <person name="Guy L."/>
            <person name="Ettema T.J."/>
        </authorList>
    </citation>
    <scope>NUCLEOTIDE SEQUENCE</scope>
</reference>
<name>A0A0F9PEW7_9ZZZZ</name>
<evidence type="ECO:0000313" key="1">
    <source>
        <dbReference type="EMBL" id="KKM91887.1"/>
    </source>
</evidence>
<comment type="caution">
    <text evidence="1">The sequence shown here is derived from an EMBL/GenBank/DDBJ whole genome shotgun (WGS) entry which is preliminary data.</text>
</comment>
<organism evidence="1">
    <name type="scientific">marine sediment metagenome</name>
    <dbReference type="NCBI Taxonomy" id="412755"/>
    <lineage>
        <taxon>unclassified sequences</taxon>
        <taxon>metagenomes</taxon>
        <taxon>ecological metagenomes</taxon>
    </lineage>
</organism>
<dbReference type="AlphaFoldDB" id="A0A0F9PEW7"/>
<dbReference type="EMBL" id="LAZR01006472">
    <property type="protein sequence ID" value="KKM91887.1"/>
    <property type="molecule type" value="Genomic_DNA"/>
</dbReference>